<evidence type="ECO:0000313" key="4">
    <source>
        <dbReference type="EMBL" id="MFC5542746.1"/>
    </source>
</evidence>
<dbReference type="InterPro" id="IPR001647">
    <property type="entry name" value="HTH_TetR"/>
</dbReference>
<sequence length="195" mass="23008">MKLDPRQAKSKEKLHSAYLSLMKDGNVQLTIQQICKEAGLTRPTFYKLYNDINELRRDLFNHLLLQLKEALTIQSPKPLKEMPKEEMPRNLFLLFEHIQNNRIAYETFLIHQPDALFIQGILDILKRYVEEGIHYAETRQYLLSENEELIISYIAGAYLESIRWWITTNYKCTPNEMAATLIELSINGPYIKRFN</sequence>
<dbReference type="InterPro" id="IPR050624">
    <property type="entry name" value="HTH-type_Tx_Regulator"/>
</dbReference>
<dbReference type="PANTHER" id="PTHR43479">
    <property type="entry name" value="ACREF/ENVCD OPERON REPRESSOR-RELATED"/>
    <property type="match status" value="1"/>
</dbReference>
<evidence type="ECO:0000313" key="5">
    <source>
        <dbReference type="Proteomes" id="UP001595978"/>
    </source>
</evidence>
<proteinExistence type="predicted"/>
<dbReference type="RefSeq" id="WP_342580464.1">
    <property type="nucleotide sequence ID" value="NZ_JBHSNQ010000179.1"/>
</dbReference>
<dbReference type="InterPro" id="IPR039532">
    <property type="entry name" value="TetR_C_Firmicutes"/>
</dbReference>
<dbReference type="EMBL" id="JBHSNQ010000179">
    <property type="protein sequence ID" value="MFC5542746.1"/>
    <property type="molecule type" value="Genomic_DNA"/>
</dbReference>
<name>A0ABW0RDU2_9BACL</name>
<keyword evidence="5" id="KW-1185">Reference proteome</keyword>
<evidence type="ECO:0000259" key="3">
    <source>
        <dbReference type="PROSITE" id="PS50977"/>
    </source>
</evidence>
<protein>
    <submittedName>
        <fullName evidence="4">TetR-like C-terminal domain-containing protein</fullName>
    </submittedName>
</protein>
<feature type="domain" description="HTH tetR-type" evidence="3">
    <location>
        <begin position="7"/>
        <end position="67"/>
    </location>
</feature>
<evidence type="ECO:0000256" key="1">
    <source>
        <dbReference type="ARBA" id="ARBA00023125"/>
    </source>
</evidence>
<dbReference type="Gene3D" id="1.10.357.10">
    <property type="entry name" value="Tetracycline Repressor, domain 2"/>
    <property type="match status" value="1"/>
</dbReference>
<dbReference type="Proteomes" id="UP001595978">
    <property type="component" value="Unassembled WGS sequence"/>
</dbReference>
<comment type="caution">
    <text evidence="4">The sequence shown here is derived from an EMBL/GenBank/DDBJ whole genome shotgun (WGS) entry which is preliminary data.</text>
</comment>
<dbReference type="PANTHER" id="PTHR43479:SF7">
    <property type="entry name" value="TETR-FAMILY TRANSCRIPTIONAL REGULATOR"/>
    <property type="match status" value="1"/>
</dbReference>
<dbReference type="SUPFAM" id="SSF46689">
    <property type="entry name" value="Homeodomain-like"/>
    <property type="match status" value="1"/>
</dbReference>
<dbReference type="PROSITE" id="PS50977">
    <property type="entry name" value="HTH_TETR_2"/>
    <property type="match status" value="1"/>
</dbReference>
<reference evidence="5" key="1">
    <citation type="journal article" date="2019" name="Int. J. Syst. Evol. Microbiol.">
        <title>The Global Catalogue of Microorganisms (GCM) 10K type strain sequencing project: providing services to taxonomists for standard genome sequencing and annotation.</title>
        <authorList>
            <consortium name="The Broad Institute Genomics Platform"/>
            <consortium name="The Broad Institute Genome Sequencing Center for Infectious Disease"/>
            <person name="Wu L."/>
            <person name="Ma J."/>
        </authorList>
    </citation>
    <scope>NUCLEOTIDE SEQUENCE [LARGE SCALE GENOMIC DNA]</scope>
    <source>
        <strain evidence="5">CCUG 56331</strain>
    </source>
</reference>
<gene>
    <name evidence="4" type="ORF">ACFPOH_13630</name>
</gene>
<evidence type="ECO:0000256" key="2">
    <source>
        <dbReference type="PROSITE-ProRule" id="PRU00335"/>
    </source>
</evidence>
<dbReference type="Pfam" id="PF14278">
    <property type="entry name" value="TetR_C_8"/>
    <property type="match status" value="1"/>
</dbReference>
<feature type="DNA-binding region" description="H-T-H motif" evidence="2">
    <location>
        <begin position="30"/>
        <end position="49"/>
    </location>
</feature>
<dbReference type="InterPro" id="IPR009057">
    <property type="entry name" value="Homeodomain-like_sf"/>
</dbReference>
<organism evidence="4 5">
    <name type="scientific">Ureibacillus suwonensis</name>
    <dbReference type="NCBI Taxonomy" id="313007"/>
    <lineage>
        <taxon>Bacteria</taxon>
        <taxon>Bacillati</taxon>
        <taxon>Bacillota</taxon>
        <taxon>Bacilli</taxon>
        <taxon>Bacillales</taxon>
        <taxon>Caryophanaceae</taxon>
        <taxon>Ureibacillus</taxon>
    </lineage>
</organism>
<keyword evidence="1 2" id="KW-0238">DNA-binding</keyword>
<accession>A0ABW0RDU2</accession>